<reference evidence="1 2" key="1">
    <citation type="journal article" date="2013" name="ISME J.">
        <title>A metabolic model for members of the genus Tetrasphaera involved in enhanced biological phosphorus removal.</title>
        <authorList>
            <person name="Kristiansen R."/>
            <person name="Nguyen H.T.T."/>
            <person name="Saunders A.M."/>
            <person name="Nielsen J.L."/>
            <person name="Wimmer R."/>
            <person name="Le V.Q."/>
            <person name="McIlroy S.J."/>
            <person name="Petrovski S."/>
            <person name="Seviour R.J."/>
            <person name="Calteau A."/>
            <person name="Nielsen K.L."/>
            <person name="Nielsen P.H."/>
        </authorList>
    </citation>
    <scope>NUCLEOTIDE SEQUENCE [LARGE SCALE GENOMIC DNA]</scope>
    <source>
        <strain evidence="1 2">Ben110</strain>
    </source>
</reference>
<gene>
    <name evidence="1" type="ORF">BN11_1080053</name>
</gene>
<keyword evidence="2" id="KW-1185">Reference proteome</keyword>
<proteinExistence type="predicted"/>
<accession>W6JSA2</accession>
<dbReference type="AlphaFoldDB" id="W6JSA2"/>
<evidence type="ECO:0008006" key="3">
    <source>
        <dbReference type="Google" id="ProtNLM"/>
    </source>
</evidence>
<dbReference type="PROSITE" id="PS51257">
    <property type="entry name" value="PROKAR_LIPOPROTEIN"/>
    <property type="match status" value="1"/>
</dbReference>
<organism evidence="1 2">
    <name type="scientific">Nostocoides australiense Ben110</name>
    <dbReference type="NCBI Taxonomy" id="1193182"/>
    <lineage>
        <taxon>Bacteria</taxon>
        <taxon>Bacillati</taxon>
        <taxon>Actinomycetota</taxon>
        <taxon>Actinomycetes</taxon>
        <taxon>Micrococcales</taxon>
        <taxon>Intrasporangiaceae</taxon>
        <taxon>Nostocoides</taxon>
    </lineage>
</organism>
<dbReference type="EMBL" id="CAJA01000011">
    <property type="protein sequence ID" value="CCH71778.1"/>
    <property type="molecule type" value="Genomic_DNA"/>
</dbReference>
<comment type="caution">
    <text evidence="1">The sequence shown here is derived from an EMBL/GenBank/DDBJ whole genome shotgun (WGS) entry which is preliminary data.</text>
</comment>
<name>W6JSA2_9MICO</name>
<evidence type="ECO:0000313" key="2">
    <source>
        <dbReference type="Proteomes" id="UP000035763"/>
    </source>
</evidence>
<dbReference type="Proteomes" id="UP000035763">
    <property type="component" value="Unassembled WGS sequence"/>
</dbReference>
<evidence type="ECO:0000313" key="1">
    <source>
        <dbReference type="EMBL" id="CCH71778.1"/>
    </source>
</evidence>
<protein>
    <recommendedName>
        <fullName evidence="3">Lipoprotein</fullName>
    </recommendedName>
</protein>
<dbReference type="STRING" id="1193182.BN11_1080053"/>
<sequence>MAGPVRHVTAAAGLAAGCSGISPDHGQDTVEQRLTALRGVEPVDTRADLEFPEAIDVNLAEPATPDDVTALRAELAGLDEKSGLPKDWTTAKIRIKRPNGSDHPDELRSAITWFTPEIDQHLRDWMSVGDEMTGAVVLFDVAADRAPRFVVLGDAATIEADKKAAAGNPLVENATFRARGDRDDNWP</sequence>